<feature type="region of interest" description="Disordered" evidence="1">
    <location>
        <begin position="101"/>
        <end position="127"/>
    </location>
</feature>
<organism evidence="2">
    <name type="scientific">Tupanvirus deep ocean</name>
    <dbReference type="NCBI Taxonomy" id="2126984"/>
    <lineage>
        <taxon>Viruses</taxon>
        <taxon>Varidnaviria</taxon>
        <taxon>Bamfordvirae</taxon>
        <taxon>Nucleocytoviricota</taxon>
        <taxon>Megaviricetes</taxon>
        <taxon>Imitervirales</taxon>
        <taxon>Mimiviridae</taxon>
        <taxon>Megamimivirinae</taxon>
        <taxon>Tupanvirus</taxon>
        <taxon>Tupanvirus altamarinense</taxon>
    </lineage>
</organism>
<dbReference type="GeneID" id="80517531"/>
<reference evidence="2" key="1">
    <citation type="submission" date="2017-06" db="EMBL/GenBank/DDBJ databases">
        <authorList>
            <person name="Assis F.L."/>
            <person name="Abrahao J.S."/>
            <person name="Silva L."/>
            <person name="Khalil J.B."/>
            <person name="Rodrigues R."/>
            <person name="Silva L.S."/>
            <person name="Boratto P."/>
            <person name="Andrade M."/>
            <person name="Kroon E.G."/>
            <person name="Ribeiro B."/>
            <person name="Bergier I."/>
            <person name="Seligmann H."/>
            <person name="Ghigo E."/>
            <person name="Colson P."/>
            <person name="Levasseur A."/>
            <person name="Raoult D."/>
            <person name="Scola B.L."/>
        </authorList>
    </citation>
    <scope>NUCLEOTIDE SEQUENCE</scope>
    <source>
        <strain evidence="2">Deep ocean</strain>
    </source>
</reference>
<evidence type="ECO:0000313" key="2">
    <source>
        <dbReference type="EMBL" id="QKU34221.1"/>
    </source>
</evidence>
<proteinExistence type="predicted"/>
<dbReference type="RefSeq" id="YP_010780840.1">
    <property type="nucleotide sequence ID" value="NC_075038.1"/>
</dbReference>
<sequence length="191" mass="22489">MSSKNAYRLINPYIEGSLDTVVRASNSFSAGKKLYNTISDFFTNHVDDFYMTIQNVETKELSHFKIGEKRSENGMVDFKLIKLDDKFKPDVEKKLVSNVEKLSKQSGGRRHHSRHYDDDDDDTSESTTEERDYFYRIPVQPITRFVYFYLPYYKLNAVGMSPLDTTRIFMPMFNLPINPSLEIRFDLFRYP</sequence>
<dbReference type="EMBL" id="MF405918">
    <property type="protein sequence ID" value="QKU34221.1"/>
    <property type="molecule type" value="Genomic_DNA"/>
</dbReference>
<name>A0A6N1NXS7_9VIRU</name>
<reference evidence="2" key="2">
    <citation type="journal article" date="2018" name="Nat. Commun.">
        <title>Tailed giant Tupanvirus possesses the most complete translational apparatus of the known virosphere.</title>
        <authorList>
            <person name="Abrahao J."/>
            <person name="Silva L."/>
            <person name="Silva L.S."/>
            <person name="Khalil J.Y.B."/>
            <person name="Rodrigues R."/>
            <person name="Arantes T."/>
            <person name="Assis F."/>
            <person name="Boratto P."/>
            <person name="Andrade M."/>
            <person name="Kroon E.G."/>
            <person name="Ribeiro B."/>
            <person name="Bergier I."/>
            <person name="Seligmann H."/>
            <person name="Ghigo E."/>
            <person name="Colson P."/>
            <person name="Levasseur A."/>
            <person name="Kroemer G."/>
            <person name="Raoult D."/>
            <person name="La Scola B."/>
        </authorList>
    </citation>
    <scope>NUCLEOTIDE SEQUENCE [LARGE SCALE GENOMIC DNA]</scope>
    <source>
        <strain evidence="2">Deep ocean</strain>
    </source>
</reference>
<accession>A0A6N1NXS7</accession>
<dbReference type="KEGG" id="vg:80517531"/>
<protein>
    <submittedName>
        <fullName evidence="2">Uncharacterized protein</fullName>
    </submittedName>
</protein>
<evidence type="ECO:0000256" key="1">
    <source>
        <dbReference type="SAM" id="MobiDB-lite"/>
    </source>
</evidence>